<comment type="subcellular location">
    <subcellularLocation>
        <location evidence="1">Cell membrane</location>
        <topology evidence="1">Multi-pass membrane protein</topology>
    </subcellularLocation>
</comment>
<dbReference type="SUPFAM" id="SSF55874">
    <property type="entry name" value="ATPase domain of HSP90 chaperone/DNA topoisomerase II/histidine kinase"/>
    <property type="match status" value="1"/>
</dbReference>
<reference evidence="6 7" key="1">
    <citation type="submission" date="2018-11" db="EMBL/GenBank/DDBJ databases">
        <title>Complete genome sequence of Paenibacillus baekrokdamisoli strain KCTC 33723.</title>
        <authorList>
            <person name="Kang S.W."/>
            <person name="Lee K.C."/>
            <person name="Kim K.K."/>
            <person name="Kim J.S."/>
            <person name="Kim D.S."/>
            <person name="Ko S.H."/>
            <person name="Yang S.H."/>
            <person name="Lee J.S."/>
        </authorList>
    </citation>
    <scope>NUCLEOTIDE SEQUENCE [LARGE SCALE GENOMIC DNA]</scope>
    <source>
        <strain evidence="6 7">KCTC 33723</strain>
    </source>
</reference>
<evidence type="ECO:0000313" key="6">
    <source>
        <dbReference type="EMBL" id="BBH22111.1"/>
    </source>
</evidence>
<dbReference type="Proteomes" id="UP000275368">
    <property type="component" value="Chromosome"/>
</dbReference>
<dbReference type="GO" id="GO:0000155">
    <property type="term" value="F:phosphorelay sensor kinase activity"/>
    <property type="evidence" value="ECO:0007669"/>
    <property type="project" value="InterPro"/>
</dbReference>
<dbReference type="InterPro" id="IPR010559">
    <property type="entry name" value="Sig_transdc_His_kin_internal"/>
</dbReference>
<sequence>MLTRLIQTIRSRLLYKMLIVYSILTLLPLVIVSTTFYVRFDHLLEKNETEAVQQDLSETAGRIDLRLLEIRKRLSELGQQESIRSLLARDARTDSGTPEEDRKRLESAAIDLMQSELEQARNHVGDIIDNIYLISKTGHIYATDARERLQFISAFRLLPFEFKNVPQWAFFTDYKRMACDLKLYAEGAAMGTDTEIGLLILTLDPVKVSSLYASYEERTLYISNSENIILSSTDLSEIGNLLSSVEKEDSLVVKQKSQSADFQYIRLAKVGASTLVKKQALFALAVTLVAWVAVFIATYEILKRITNPIQRLYRLMRKAELEEYQVYDKVKGRDEIAKLCLGYNQLVLRTEEMIVTNYKNELKVREAELKAIRMYINPHFLYNILEYISIISQTPEKARHVPDVVQKLSGIFRYSITPGDIFVPLETELGFVEKYLQIHQYRFGARLQYSIRLPAMFRSAAIPRLLLQPLVENCIIHGIDLLSEGGAIDIEVRQEQYHMVIEIRNPSPLTADAEVNRPSFRGGGARLGLGSGVDNVKDRIRHHFGSGYGLKLTYHDGNVTVKVTIPMQIWQEEQLR</sequence>
<organism evidence="6 7">
    <name type="scientific">Paenibacillus baekrokdamisoli</name>
    <dbReference type="NCBI Taxonomy" id="1712516"/>
    <lineage>
        <taxon>Bacteria</taxon>
        <taxon>Bacillati</taxon>
        <taxon>Bacillota</taxon>
        <taxon>Bacilli</taxon>
        <taxon>Bacillales</taxon>
        <taxon>Paenibacillaceae</taxon>
        <taxon>Paenibacillus</taxon>
    </lineage>
</organism>
<dbReference type="Gene3D" id="3.30.565.10">
    <property type="entry name" value="Histidine kinase-like ATPase, C-terminal domain"/>
    <property type="match status" value="1"/>
</dbReference>
<evidence type="ECO:0000256" key="4">
    <source>
        <dbReference type="ARBA" id="ARBA00022679"/>
    </source>
</evidence>
<dbReference type="InterPro" id="IPR036890">
    <property type="entry name" value="HATPase_C_sf"/>
</dbReference>
<dbReference type="PANTHER" id="PTHR34220:SF7">
    <property type="entry name" value="SENSOR HISTIDINE KINASE YPDA"/>
    <property type="match status" value="1"/>
</dbReference>
<dbReference type="InterPro" id="IPR050640">
    <property type="entry name" value="Bact_2-comp_sensor_kinase"/>
</dbReference>
<keyword evidence="4" id="KW-0808">Transferase</keyword>
<keyword evidence="3" id="KW-0597">Phosphoprotein</keyword>
<evidence type="ECO:0000256" key="2">
    <source>
        <dbReference type="ARBA" id="ARBA00022475"/>
    </source>
</evidence>
<dbReference type="InterPro" id="IPR003660">
    <property type="entry name" value="HAMP_dom"/>
</dbReference>
<dbReference type="AlphaFoldDB" id="A0A3G9J8H2"/>
<dbReference type="Pfam" id="PF06580">
    <property type="entry name" value="His_kinase"/>
    <property type="match status" value="1"/>
</dbReference>
<dbReference type="KEGG" id="pbk:Back11_34560"/>
<evidence type="ECO:0000256" key="1">
    <source>
        <dbReference type="ARBA" id="ARBA00004651"/>
    </source>
</evidence>
<keyword evidence="7" id="KW-1185">Reference proteome</keyword>
<dbReference type="OrthoDB" id="2514948at2"/>
<dbReference type="PANTHER" id="PTHR34220">
    <property type="entry name" value="SENSOR HISTIDINE KINASE YPDA"/>
    <property type="match status" value="1"/>
</dbReference>
<gene>
    <name evidence="6" type="ORF">Back11_34560</name>
</gene>
<proteinExistence type="predicted"/>
<keyword evidence="2" id="KW-1003">Cell membrane</keyword>
<evidence type="ECO:0000313" key="7">
    <source>
        <dbReference type="Proteomes" id="UP000275368"/>
    </source>
</evidence>
<accession>A0A3G9J8H2</accession>
<evidence type="ECO:0000256" key="5">
    <source>
        <dbReference type="ARBA" id="ARBA00023136"/>
    </source>
</evidence>
<dbReference type="PROSITE" id="PS50885">
    <property type="entry name" value="HAMP"/>
    <property type="match status" value="1"/>
</dbReference>
<keyword evidence="5" id="KW-0472">Membrane</keyword>
<dbReference type="RefSeq" id="WP_125659673.1">
    <property type="nucleotide sequence ID" value="NZ_AP019308.1"/>
</dbReference>
<protein>
    <submittedName>
        <fullName evidence="6">Uncharacterized protein</fullName>
    </submittedName>
</protein>
<name>A0A3G9J8H2_9BACL</name>
<dbReference type="Gene3D" id="6.10.340.10">
    <property type="match status" value="1"/>
</dbReference>
<dbReference type="EMBL" id="AP019308">
    <property type="protein sequence ID" value="BBH22111.1"/>
    <property type="molecule type" value="Genomic_DNA"/>
</dbReference>
<evidence type="ECO:0000256" key="3">
    <source>
        <dbReference type="ARBA" id="ARBA00022553"/>
    </source>
</evidence>
<dbReference type="GO" id="GO:0005886">
    <property type="term" value="C:plasma membrane"/>
    <property type="evidence" value="ECO:0007669"/>
    <property type="project" value="UniProtKB-SubCell"/>
</dbReference>